<feature type="transmembrane region" description="Helical" evidence="1">
    <location>
        <begin position="12"/>
        <end position="33"/>
    </location>
</feature>
<sequence length="95" mass="10643">MVVVREHLKKNLLMYVGGVIYLLYLLSVAWTGWFDVFFSGAALHVGAKGIDFYQLPDGAWAFWHGGSLTGQPLPSGDSISEVFLLMLTYTILYLR</sequence>
<dbReference type="EMBL" id="BKZW01000003">
    <property type="protein sequence ID" value="GER91179.1"/>
    <property type="molecule type" value="Genomic_DNA"/>
</dbReference>
<evidence type="ECO:0000313" key="2">
    <source>
        <dbReference type="EMBL" id="GER91179.1"/>
    </source>
</evidence>
<dbReference type="RefSeq" id="WP_151758849.1">
    <property type="nucleotide sequence ID" value="NZ_BKZW01000003.1"/>
</dbReference>
<reference evidence="2 3" key="1">
    <citation type="submission" date="2019-10" db="EMBL/GenBank/DDBJ databases">
        <title>Dictyobacter vulcani sp. nov., within the class Ktedonobacteria, isolated from soil of volcanic Mt. Zao.</title>
        <authorList>
            <person name="Zheng Y."/>
            <person name="Wang C.M."/>
            <person name="Sakai Y."/>
            <person name="Abe K."/>
            <person name="Yokota A."/>
            <person name="Yabe S."/>
        </authorList>
    </citation>
    <scope>NUCLEOTIDE SEQUENCE [LARGE SCALE GENOMIC DNA]</scope>
    <source>
        <strain evidence="2 3">W12</strain>
    </source>
</reference>
<keyword evidence="1" id="KW-1133">Transmembrane helix</keyword>
<evidence type="ECO:0000256" key="1">
    <source>
        <dbReference type="SAM" id="Phobius"/>
    </source>
</evidence>
<proteinExistence type="predicted"/>
<organism evidence="2 3">
    <name type="scientific">Dictyobacter vulcani</name>
    <dbReference type="NCBI Taxonomy" id="2607529"/>
    <lineage>
        <taxon>Bacteria</taxon>
        <taxon>Bacillati</taxon>
        <taxon>Chloroflexota</taxon>
        <taxon>Ktedonobacteria</taxon>
        <taxon>Ktedonobacterales</taxon>
        <taxon>Dictyobacteraceae</taxon>
        <taxon>Dictyobacter</taxon>
    </lineage>
</organism>
<gene>
    <name evidence="2" type="ORF">KDW_53410</name>
</gene>
<comment type="caution">
    <text evidence="2">The sequence shown here is derived from an EMBL/GenBank/DDBJ whole genome shotgun (WGS) entry which is preliminary data.</text>
</comment>
<dbReference type="AlphaFoldDB" id="A0A5J4KYF0"/>
<evidence type="ECO:0000313" key="3">
    <source>
        <dbReference type="Proteomes" id="UP000326912"/>
    </source>
</evidence>
<keyword evidence="1" id="KW-0472">Membrane</keyword>
<protein>
    <submittedName>
        <fullName evidence="2">Uncharacterized protein</fullName>
    </submittedName>
</protein>
<accession>A0A5J4KYF0</accession>
<keyword evidence="3" id="KW-1185">Reference proteome</keyword>
<name>A0A5J4KYF0_9CHLR</name>
<dbReference type="Proteomes" id="UP000326912">
    <property type="component" value="Unassembled WGS sequence"/>
</dbReference>
<keyword evidence="1" id="KW-0812">Transmembrane</keyword>